<keyword evidence="2" id="KW-0812">Transmembrane</keyword>
<dbReference type="PANTHER" id="PTHR40070:SF1">
    <property type="entry name" value="UPF0478 PROTEIN YTXG"/>
    <property type="match status" value="1"/>
</dbReference>
<dbReference type="Proteomes" id="UP000190188">
    <property type="component" value="Unassembled WGS sequence"/>
</dbReference>
<gene>
    <name evidence="3" type="ORF">BVG16_01730</name>
</gene>
<dbReference type="AlphaFoldDB" id="A0A1T2XMI9"/>
<dbReference type="PANTHER" id="PTHR40070">
    <property type="entry name" value="UPF0478 PROTEIN YTXG"/>
    <property type="match status" value="1"/>
</dbReference>
<feature type="coiled-coil region" evidence="1">
    <location>
        <begin position="31"/>
        <end position="58"/>
    </location>
</feature>
<dbReference type="RefSeq" id="WP_158081599.1">
    <property type="nucleotide sequence ID" value="NZ_MSZX01000001.1"/>
</dbReference>
<sequence>MIEWSVVAIAVTFAILVIVAIVVLLTVNTTVKQARISLLQLQKETDALRKELTAFLQDFKKTANILERQLSAIEPFCSSIREAGETVQYVTSSITSVTNALTESAVTHVNRAHANNTDRIGDVFDLVDIGLGLWEKWQIVRHPVDPRSTKPNES</sequence>
<evidence type="ECO:0008006" key="5">
    <source>
        <dbReference type="Google" id="ProtNLM"/>
    </source>
</evidence>
<accession>A0A1T2XMI9</accession>
<evidence type="ECO:0000256" key="2">
    <source>
        <dbReference type="SAM" id="Phobius"/>
    </source>
</evidence>
<dbReference type="EMBL" id="MSZX01000001">
    <property type="protein sequence ID" value="OPA81084.1"/>
    <property type="molecule type" value="Genomic_DNA"/>
</dbReference>
<keyword evidence="2" id="KW-1133">Transmembrane helix</keyword>
<keyword evidence="1" id="KW-0175">Coiled coil</keyword>
<dbReference type="Pfam" id="PF06103">
    <property type="entry name" value="DUF948"/>
    <property type="match status" value="1"/>
</dbReference>
<protein>
    <recommendedName>
        <fullName evidence="5">DUF948 domain-containing protein</fullName>
    </recommendedName>
</protein>
<dbReference type="STRING" id="1324314.BVG16_01730"/>
<keyword evidence="2" id="KW-0472">Membrane</keyword>
<dbReference type="InterPro" id="IPR009293">
    <property type="entry name" value="UPF0478"/>
</dbReference>
<evidence type="ECO:0000256" key="1">
    <source>
        <dbReference type="SAM" id="Coils"/>
    </source>
</evidence>
<evidence type="ECO:0000313" key="4">
    <source>
        <dbReference type="Proteomes" id="UP000190188"/>
    </source>
</evidence>
<proteinExistence type="predicted"/>
<dbReference type="OrthoDB" id="2664899at2"/>
<comment type="caution">
    <text evidence="3">The sequence shown here is derived from an EMBL/GenBank/DDBJ whole genome shotgun (WGS) entry which is preliminary data.</text>
</comment>
<keyword evidence="4" id="KW-1185">Reference proteome</keyword>
<reference evidence="3 4" key="1">
    <citation type="submission" date="2017-01" db="EMBL/GenBank/DDBJ databases">
        <title>Genome analysis of Paenibacillus selenitrireducens ES3-24.</title>
        <authorList>
            <person name="Xu D."/>
            <person name="Yao R."/>
            <person name="Zheng S."/>
        </authorList>
    </citation>
    <scope>NUCLEOTIDE SEQUENCE [LARGE SCALE GENOMIC DNA]</scope>
    <source>
        <strain evidence="3 4">ES3-24</strain>
    </source>
</reference>
<feature type="transmembrane region" description="Helical" evidence="2">
    <location>
        <begin position="6"/>
        <end position="27"/>
    </location>
</feature>
<evidence type="ECO:0000313" key="3">
    <source>
        <dbReference type="EMBL" id="OPA81084.1"/>
    </source>
</evidence>
<organism evidence="3 4">
    <name type="scientific">Paenibacillus selenitireducens</name>
    <dbReference type="NCBI Taxonomy" id="1324314"/>
    <lineage>
        <taxon>Bacteria</taxon>
        <taxon>Bacillati</taxon>
        <taxon>Bacillota</taxon>
        <taxon>Bacilli</taxon>
        <taxon>Bacillales</taxon>
        <taxon>Paenibacillaceae</taxon>
        <taxon>Paenibacillus</taxon>
    </lineage>
</organism>
<name>A0A1T2XMI9_9BACL</name>